<dbReference type="InterPro" id="IPR058063">
    <property type="entry name" value="FFLEE_fam"/>
</dbReference>
<gene>
    <name evidence="2" type="ORF">NCTC10297_01805</name>
</gene>
<feature type="domain" description="DUF8198" evidence="1">
    <location>
        <begin position="24"/>
        <end position="235"/>
    </location>
</feature>
<dbReference type="Proteomes" id="UP000274100">
    <property type="component" value="Chromosome"/>
</dbReference>
<sequence>MSIHQPKSQIHSLLERLDDYHSLQHHHDVAVADAMDRIQQWQRWRMQQTHATLFAKPSTAPLADYLLYRIYHRHTFDIIAKQLHTAATHATKGTGRLEKLIPKNTLHAAILGIDATLNMIKMDLALAKYYLNHHRHQPLDETLMHSLYQAANDPEARLVQINNIGEVCRLCHRHFRSFLLQKSFKFAKFSAYKNGYQPLYDFIGEGLAAIDVIDDIDEFATTFVANETAAIRHFYDDGGKI</sequence>
<dbReference type="NCBIfam" id="NF047641">
    <property type="entry name" value="FFLEE_fam"/>
    <property type="match status" value="1"/>
</dbReference>
<dbReference type="KEGG" id="mcun:NCTC10297_01805"/>
<organism evidence="2 3">
    <name type="scientific">Moraxella cuniculi</name>
    <dbReference type="NCBI Taxonomy" id="34061"/>
    <lineage>
        <taxon>Bacteria</taxon>
        <taxon>Pseudomonadati</taxon>
        <taxon>Pseudomonadota</taxon>
        <taxon>Gammaproteobacteria</taxon>
        <taxon>Moraxellales</taxon>
        <taxon>Moraxellaceae</taxon>
        <taxon>Moraxella</taxon>
    </lineage>
</organism>
<evidence type="ECO:0000259" key="1">
    <source>
        <dbReference type="Pfam" id="PF26621"/>
    </source>
</evidence>
<evidence type="ECO:0000313" key="3">
    <source>
        <dbReference type="Proteomes" id="UP000274100"/>
    </source>
</evidence>
<dbReference type="Pfam" id="PF26621">
    <property type="entry name" value="DUF8198"/>
    <property type="match status" value="1"/>
</dbReference>
<dbReference type="RefSeq" id="WP_126331464.1">
    <property type="nucleotide sequence ID" value="NZ_LR134343.1"/>
</dbReference>
<reference evidence="2 3" key="1">
    <citation type="submission" date="2018-12" db="EMBL/GenBank/DDBJ databases">
        <authorList>
            <consortium name="Pathogen Informatics"/>
        </authorList>
    </citation>
    <scope>NUCLEOTIDE SEQUENCE [LARGE SCALE GENOMIC DNA]</scope>
    <source>
        <strain evidence="2 3">NCTC10297</strain>
    </source>
</reference>
<dbReference type="InterPro" id="IPR058511">
    <property type="entry name" value="DUF8198"/>
</dbReference>
<protein>
    <recommendedName>
        <fullName evidence="1">DUF8198 domain-containing protein</fullName>
    </recommendedName>
</protein>
<proteinExistence type="predicted"/>
<dbReference type="OrthoDB" id="7957365at2"/>
<evidence type="ECO:0000313" key="2">
    <source>
        <dbReference type="EMBL" id="VEG13832.1"/>
    </source>
</evidence>
<accession>A0A3S4QTB8</accession>
<name>A0A3S4QTB8_9GAMM</name>
<dbReference type="EMBL" id="LR134343">
    <property type="protein sequence ID" value="VEG13832.1"/>
    <property type="molecule type" value="Genomic_DNA"/>
</dbReference>
<dbReference type="AlphaFoldDB" id="A0A3S4QTB8"/>